<dbReference type="PANTHER" id="PTHR42773">
    <property type="entry name" value="METALLO-BETA-LACTAMASE-RELATED"/>
    <property type="match status" value="1"/>
</dbReference>
<comment type="caution">
    <text evidence="2">The sequence shown here is derived from an EMBL/GenBank/DDBJ whole genome shotgun (WGS) entry which is preliminary data.</text>
</comment>
<dbReference type="RefSeq" id="WP_135601262.1">
    <property type="nucleotide sequence ID" value="NZ_RQFK01000026.1"/>
</dbReference>
<evidence type="ECO:0000259" key="1">
    <source>
        <dbReference type="SMART" id="SM00849"/>
    </source>
</evidence>
<dbReference type="SMART" id="SM00849">
    <property type="entry name" value="Lactamase_B"/>
    <property type="match status" value="1"/>
</dbReference>
<dbReference type="AlphaFoldDB" id="A0A4R9I5M3"/>
<sequence length="207" mass="23285">MKQIYPDLWQTSVEHPFVGVSSHAYLLIQSTGNILFYNASLREEYTRIKDLGGIAFQYLSHRDEVSPALSEIKEVFGSKLCCHRLEEQAVEKEASVDYLFEKREILFGSIEVIPTPGHTDGSMCFLVNSAFGKRYLFTGDTIYMNNGIWESQYARGSTSDLKNSLELLRDIGSAVIISSASIGADSFKEVSAESWRSDVNNVLRTLY</sequence>
<keyword evidence="3" id="KW-1185">Reference proteome</keyword>
<gene>
    <name evidence="2" type="ORF">EHQ24_08605</name>
</gene>
<dbReference type="SUPFAM" id="SSF56281">
    <property type="entry name" value="Metallo-hydrolase/oxidoreductase"/>
    <property type="match status" value="1"/>
</dbReference>
<protein>
    <submittedName>
        <fullName evidence="2">Metallohydrolase</fullName>
    </submittedName>
</protein>
<feature type="domain" description="Metallo-beta-lactamase" evidence="1">
    <location>
        <begin position="21"/>
        <end position="180"/>
    </location>
</feature>
<keyword evidence="2" id="KW-0378">Hydrolase</keyword>
<organism evidence="2 3">
    <name type="scientific">Leptospira noumeaensis</name>
    <dbReference type="NCBI Taxonomy" id="2484964"/>
    <lineage>
        <taxon>Bacteria</taxon>
        <taxon>Pseudomonadati</taxon>
        <taxon>Spirochaetota</taxon>
        <taxon>Spirochaetia</taxon>
        <taxon>Leptospirales</taxon>
        <taxon>Leptospiraceae</taxon>
        <taxon>Leptospira</taxon>
    </lineage>
</organism>
<name>A0A4R9I5M3_9LEPT</name>
<dbReference type="GO" id="GO:0016787">
    <property type="term" value="F:hydrolase activity"/>
    <property type="evidence" value="ECO:0007669"/>
    <property type="project" value="UniProtKB-KW"/>
</dbReference>
<proteinExistence type="predicted"/>
<evidence type="ECO:0000313" key="2">
    <source>
        <dbReference type="EMBL" id="TGK81371.1"/>
    </source>
</evidence>
<evidence type="ECO:0000313" key="3">
    <source>
        <dbReference type="Proteomes" id="UP000298009"/>
    </source>
</evidence>
<dbReference type="OrthoDB" id="9802248at2"/>
<dbReference type="InterPro" id="IPR001279">
    <property type="entry name" value="Metallo-B-lactamas"/>
</dbReference>
<dbReference type="Pfam" id="PF00753">
    <property type="entry name" value="Lactamase_B"/>
    <property type="match status" value="1"/>
</dbReference>
<accession>A0A4R9I5M3</accession>
<dbReference type="Proteomes" id="UP000298009">
    <property type="component" value="Unassembled WGS sequence"/>
</dbReference>
<dbReference type="EMBL" id="RQFK01000026">
    <property type="protein sequence ID" value="TGK81371.1"/>
    <property type="molecule type" value="Genomic_DNA"/>
</dbReference>
<reference evidence="2" key="1">
    <citation type="journal article" date="2019" name="PLoS Negl. Trop. Dis.">
        <title>Revisiting the worldwide diversity of Leptospira species in the environment.</title>
        <authorList>
            <person name="Vincent A.T."/>
            <person name="Schiettekatte O."/>
            <person name="Bourhy P."/>
            <person name="Veyrier F.J."/>
            <person name="Picardeau M."/>
        </authorList>
    </citation>
    <scope>NUCLEOTIDE SEQUENCE [LARGE SCALE GENOMIC DNA]</scope>
    <source>
        <strain evidence="2">201800287</strain>
    </source>
</reference>
<dbReference type="PANTHER" id="PTHR42773:SF1">
    <property type="entry name" value="METALLO-BETA-LACTAMASE FAMILY PROTEIN"/>
    <property type="match status" value="1"/>
</dbReference>
<dbReference type="InterPro" id="IPR036866">
    <property type="entry name" value="RibonucZ/Hydroxyglut_hydro"/>
</dbReference>
<dbReference type="Gene3D" id="3.60.15.10">
    <property type="entry name" value="Ribonuclease Z/Hydroxyacylglutathione hydrolase-like"/>
    <property type="match status" value="1"/>
</dbReference>